<feature type="region of interest" description="Disordered" evidence="1">
    <location>
        <begin position="584"/>
        <end position="604"/>
    </location>
</feature>
<gene>
    <name evidence="2" type="ORF">OTU49_015865</name>
</gene>
<feature type="region of interest" description="Disordered" evidence="1">
    <location>
        <begin position="1498"/>
        <end position="1520"/>
    </location>
</feature>
<accession>A0AAW0YAB9</accession>
<evidence type="ECO:0000256" key="1">
    <source>
        <dbReference type="SAM" id="MobiDB-lite"/>
    </source>
</evidence>
<feature type="region of interest" description="Disordered" evidence="1">
    <location>
        <begin position="1407"/>
        <end position="1434"/>
    </location>
</feature>
<dbReference type="EMBL" id="JARKIK010000011">
    <property type="protein sequence ID" value="KAK8748572.1"/>
    <property type="molecule type" value="Genomic_DNA"/>
</dbReference>
<feature type="compositionally biased region" description="Low complexity" evidence="1">
    <location>
        <begin position="922"/>
        <end position="939"/>
    </location>
</feature>
<feature type="compositionally biased region" description="Low complexity" evidence="1">
    <location>
        <begin position="1741"/>
        <end position="1757"/>
    </location>
</feature>
<protein>
    <recommendedName>
        <fullName evidence="4">Nuclear pore complex protein Nup214</fullName>
    </recommendedName>
</protein>
<feature type="region of interest" description="Disordered" evidence="1">
    <location>
        <begin position="128"/>
        <end position="181"/>
    </location>
</feature>
<feature type="region of interest" description="Disordered" evidence="1">
    <location>
        <begin position="208"/>
        <end position="231"/>
    </location>
</feature>
<feature type="region of interest" description="Disordered" evidence="1">
    <location>
        <begin position="1741"/>
        <end position="1771"/>
    </location>
</feature>
<comment type="caution">
    <text evidence="2">The sequence shown here is derived from an EMBL/GenBank/DDBJ whole genome shotgun (WGS) entry which is preliminary data.</text>
</comment>
<feature type="region of interest" description="Disordered" evidence="1">
    <location>
        <begin position="1062"/>
        <end position="1094"/>
    </location>
</feature>
<evidence type="ECO:0000313" key="2">
    <source>
        <dbReference type="EMBL" id="KAK8748572.1"/>
    </source>
</evidence>
<feature type="region of interest" description="Disordered" evidence="1">
    <location>
        <begin position="1176"/>
        <end position="1208"/>
    </location>
</feature>
<organism evidence="2 3">
    <name type="scientific">Cherax quadricarinatus</name>
    <name type="common">Australian red claw crayfish</name>
    <dbReference type="NCBI Taxonomy" id="27406"/>
    <lineage>
        <taxon>Eukaryota</taxon>
        <taxon>Metazoa</taxon>
        <taxon>Ecdysozoa</taxon>
        <taxon>Arthropoda</taxon>
        <taxon>Crustacea</taxon>
        <taxon>Multicrustacea</taxon>
        <taxon>Malacostraca</taxon>
        <taxon>Eumalacostraca</taxon>
        <taxon>Eucarida</taxon>
        <taxon>Decapoda</taxon>
        <taxon>Pleocyemata</taxon>
        <taxon>Astacidea</taxon>
        <taxon>Parastacoidea</taxon>
        <taxon>Parastacidae</taxon>
        <taxon>Cherax</taxon>
    </lineage>
</organism>
<feature type="compositionally biased region" description="Polar residues" evidence="1">
    <location>
        <begin position="147"/>
        <end position="163"/>
    </location>
</feature>
<feature type="compositionally biased region" description="Polar residues" evidence="1">
    <location>
        <begin position="1758"/>
        <end position="1771"/>
    </location>
</feature>
<keyword evidence="3" id="KW-1185">Reference proteome</keyword>
<feature type="region of interest" description="Disordered" evidence="1">
    <location>
        <begin position="1447"/>
        <end position="1483"/>
    </location>
</feature>
<feature type="compositionally biased region" description="Low complexity" evidence="1">
    <location>
        <begin position="1176"/>
        <end position="1205"/>
    </location>
</feature>
<feature type="region of interest" description="Disordered" evidence="1">
    <location>
        <begin position="264"/>
        <end position="293"/>
    </location>
</feature>
<evidence type="ECO:0000313" key="3">
    <source>
        <dbReference type="Proteomes" id="UP001445076"/>
    </source>
</evidence>
<feature type="compositionally biased region" description="Polar residues" evidence="1">
    <location>
        <begin position="909"/>
        <end position="921"/>
    </location>
</feature>
<reference evidence="2 3" key="1">
    <citation type="journal article" date="2024" name="BMC Genomics">
        <title>Genome assembly of redclaw crayfish (Cherax quadricarinatus) provides insights into its immune adaptation and hypoxia tolerance.</title>
        <authorList>
            <person name="Liu Z."/>
            <person name="Zheng J."/>
            <person name="Li H."/>
            <person name="Fang K."/>
            <person name="Wang S."/>
            <person name="He J."/>
            <person name="Zhou D."/>
            <person name="Weng S."/>
            <person name="Chi M."/>
            <person name="Gu Z."/>
            <person name="He J."/>
            <person name="Li F."/>
            <person name="Wang M."/>
        </authorList>
    </citation>
    <scope>NUCLEOTIDE SEQUENCE [LARGE SCALE GENOMIC DNA]</scope>
    <source>
        <strain evidence="2">ZL_2023a</strain>
    </source>
</reference>
<evidence type="ECO:0008006" key="4">
    <source>
        <dbReference type="Google" id="ProtNLM"/>
    </source>
</evidence>
<feature type="compositionally biased region" description="Low complexity" evidence="1">
    <location>
        <begin position="1626"/>
        <end position="1636"/>
    </location>
</feature>
<feature type="compositionally biased region" description="Polar residues" evidence="1">
    <location>
        <begin position="1637"/>
        <end position="1654"/>
    </location>
</feature>
<name>A0AAW0YAB9_CHEQU</name>
<feature type="compositionally biased region" description="Polar residues" evidence="1">
    <location>
        <begin position="1469"/>
        <end position="1483"/>
    </location>
</feature>
<feature type="compositionally biased region" description="Low complexity" evidence="1">
    <location>
        <begin position="1454"/>
        <end position="1468"/>
    </location>
</feature>
<feature type="compositionally biased region" description="Polar residues" evidence="1">
    <location>
        <begin position="1081"/>
        <end position="1094"/>
    </location>
</feature>
<sequence>MAVDFTSERTFTAKDESTFGPCPVIFTLSTGGGLNMFHVINRKPGAEALTCALKNLPNSGHRTPQQYRGAASYITPADGAFINIPKFTISTPSGIQGLPVSTPATTTEFTTPTGSTFPVTSSASSLFNSSVPEPLTGTGQRPKLAPFSQQTSDNTKPSFSFTKTSPGLPAPGASASTSSFFGTAKPPTPSVFNASCVPTFSPFSSASGMPISTTGDTKESHAGNGAQQTRNTTGQGLKFTFQLPQASSVAGSISQGKPALNTINVTPLKAKSPPTRTDVPKQNDAHISSRSPDPAAVLPSLIAGKEVDSNLISTIAAATAQFEEELHSHVNVNESINEIGEKQEMGTIRKCIIEESEWINQMSCTTVELKAEISQLHSEVLEGYTLLEEAEAQLNKSKNPRYFLSLQSRPLDPRSRKKLEEIRSLYQYLQSQMVEINTRLHLDWAAFTNNMNNKKKLELPASETLYQALRKCNSLRRMCERQVDTLCDRLKALQISFLTFGLSSHRQYEDDDCLANLERALRETTLSTSPRLTLLKMLPPQKQTKLQKVLSQRKIIPLRKCSNIPKMDLTSLETLSLSYGQNGLPDRSTSQQMQQSFPSNLDGSMSTSFGPQTFSTPNRISKLSSVKDGVETPKNAVTVRGIPGNVKASVDQTSSQFVPLPQVGSDMSSISNAGSKNNKFSALCVPTANKTSGFTFSSVSGGNNRVIGNESVGIAKPQYEDVTPPQTPDNKLVTGMKAASPLLALSSLVSKVPTTTAVDATPPSSASHSEVKSIFGDAFSINLTSDVAKSLTTDAAAISLKDFTPKSLSSLKTTLPSSVPFSFTPFSPPTTVFSAVSAGNSSAKAQDAPSGSFLFKLPSTAVESTSTTTASQFSAASQANVTSSSFAFKSTTLSTTNSDTPFIFKSSTPASGQLTSVSSTNSEGSLSGPGSSSVSSSLSKPSNLFSGMIPGTVDISSNSSLTITAIPFTSPDLAGASISSLPSTSSETTPTAESDSASSASTDSDTVSNANIGSDNVPFQSGSISFRLETSAADELEIQAAPTSTLTAVPLVSSSSSIFNKHTSSVTGRGLTKAPSDDAPETSQESESSGLFENNRSPTSLKLFSLPTSSSSIFGGSLGMTGGLFGSASEASGSIAASNTTATVTTITTTAAATKSSSIFGGMTSSISMFGSELGSSNGNSLGGTPSSTDSLVNSISSTSSSTTSAGIFSPTPGRGLFASSSISSGGLFSSTATTSSGGLFAVASTTSSGGFFASTATTSSGGLFSSTATTSSGGLFANTTTTSSGGLFSITATSSSGGPFSSTATTSGGLFSSTATTTSGGLFSSTATTTSGELFSSTATTTSGGLFSSTATTSSGSLFGTTLSLGGGQGTGSIPTTSSIFGSSLSSASSTGSLFGASSSAVSSPTVGQTSAFGTTTTSSGSAFSSPSTATSGFSVNTTSTTGGSAFGQTATQSSSGFGQNSQSSGSLFGTPTTTGSVFGNSGQSGSLFGSATSQGTGIFGGTPTQSSGSSVFGQPTISSGFNSGSDGSVFGQSSAASSSPFSTTSTSKPETSLFGSSAGFGAGTESGGGFFSGLGSKPSEESASKNVFGSTAFSAIKPQSSLFGGSSTNSSVFGSSVFGNTTSSASNSNNTSATGQVAQSGFGVTSPQSPTGFGSGTAFGSPPSFGGAPSFTSPKFGSPPTFGGTATFGSPLSGATGGGFSSFASTGASTFGSVANSSPATSPGFGSFSGQNSAASFGGLAQSANQQQSSAFGSGTNVFGSGSNFSSWR</sequence>
<feature type="compositionally biased region" description="Low complexity" evidence="1">
    <location>
        <begin position="164"/>
        <end position="181"/>
    </location>
</feature>
<feature type="region of interest" description="Disordered" evidence="1">
    <location>
        <begin position="909"/>
        <end position="939"/>
    </location>
</feature>
<dbReference type="Proteomes" id="UP001445076">
    <property type="component" value="Unassembled WGS sequence"/>
</dbReference>
<feature type="compositionally biased region" description="Low complexity" evidence="1">
    <location>
        <begin position="979"/>
        <end position="1010"/>
    </location>
</feature>
<proteinExistence type="predicted"/>
<feature type="region of interest" description="Disordered" evidence="1">
    <location>
        <begin position="1626"/>
        <end position="1691"/>
    </location>
</feature>
<feature type="region of interest" description="Disordered" evidence="1">
    <location>
        <begin position="979"/>
        <end position="1014"/>
    </location>
</feature>